<evidence type="ECO:0000313" key="4">
    <source>
        <dbReference type="Proteomes" id="UP000023561"/>
    </source>
</evidence>
<feature type="coiled-coil region" evidence="1">
    <location>
        <begin position="116"/>
        <end position="150"/>
    </location>
</feature>
<feature type="compositionally biased region" description="Basic and acidic residues" evidence="2">
    <location>
        <begin position="196"/>
        <end position="209"/>
    </location>
</feature>
<feature type="region of interest" description="Disordered" evidence="2">
    <location>
        <begin position="190"/>
        <end position="209"/>
    </location>
</feature>
<accession>A0A023DGM7</accession>
<sequence length="209" mass="24812">MSFIYTNKKLTPRVYEGTPPASSHSVFYYRRSATEQVLEGQQRLYNELSALLAELQRSVSAQHQQQQQLYERWNERIEQDVTAKHAINDSLVLQEEATKKLSQQLAAYEQLYQGLLTRLEGQEKLYQKLIEKLELQHVFQETVIKRLEAQEATQYKMTRQLDSLKEALYERCSFIVDTMKELMRSLFSRHERKKATKEQPEREEELVHL</sequence>
<organism evidence="3 4">
    <name type="scientific">Parageobacillus caldoxylosilyticus NBRC 107762</name>
    <dbReference type="NCBI Taxonomy" id="1220594"/>
    <lineage>
        <taxon>Bacteria</taxon>
        <taxon>Bacillati</taxon>
        <taxon>Bacillota</taxon>
        <taxon>Bacilli</taxon>
        <taxon>Bacillales</taxon>
        <taxon>Anoxybacillaceae</taxon>
        <taxon>Saccharococcus</taxon>
    </lineage>
</organism>
<evidence type="ECO:0000313" key="3">
    <source>
        <dbReference type="EMBL" id="GAJ40425.1"/>
    </source>
</evidence>
<keyword evidence="1" id="KW-0175">Coiled coil</keyword>
<gene>
    <name evidence="3" type="ORF">GCA01S_044_00110</name>
</gene>
<keyword evidence="4" id="KW-1185">Reference proteome</keyword>
<protein>
    <submittedName>
        <fullName evidence="3">Uncharacterized protein</fullName>
    </submittedName>
</protein>
<proteinExistence type="predicted"/>
<dbReference type="Proteomes" id="UP000023561">
    <property type="component" value="Unassembled WGS sequence"/>
</dbReference>
<name>A0A023DGM7_9BACL</name>
<dbReference type="RefSeq" id="WP_052510040.1">
    <property type="nucleotide sequence ID" value="NZ_BAWO01000044.1"/>
</dbReference>
<dbReference type="EMBL" id="BAWO01000044">
    <property type="protein sequence ID" value="GAJ40425.1"/>
    <property type="molecule type" value="Genomic_DNA"/>
</dbReference>
<evidence type="ECO:0000256" key="1">
    <source>
        <dbReference type="SAM" id="Coils"/>
    </source>
</evidence>
<evidence type="ECO:0000256" key="2">
    <source>
        <dbReference type="SAM" id="MobiDB-lite"/>
    </source>
</evidence>
<feature type="coiled-coil region" evidence="1">
    <location>
        <begin position="38"/>
        <end position="65"/>
    </location>
</feature>
<reference evidence="3 4" key="1">
    <citation type="submission" date="2014-04" db="EMBL/GenBank/DDBJ databases">
        <title>Whole genome shotgun sequence of Geobacillus caldoxylosilyticus NBRC 107762.</title>
        <authorList>
            <person name="Hosoyama A."/>
            <person name="Hosoyama Y."/>
            <person name="Katano-Makiyama Y."/>
            <person name="Tsuchikane K."/>
            <person name="Ohji S."/>
            <person name="Ichikawa N."/>
            <person name="Yamazoe A."/>
            <person name="Fujita N."/>
        </authorList>
    </citation>
    <scope>NUCLEOTIDE SEQUENCE [LARGE SCALE GENOMIC DNA]</scope>
    <source>
        <strain evidence="3 4">NBRC 107762</strain>
    </source>
</reference>
<comment type="caution">
    <text evidence="3">The sequence shown here is derived from an EMBL/GenBank/DDBJ whole genome shotgun (WGS) entry which is preliminary data.</text>
</comment>
<dbReference type="AlphaFoldDB" id="A0A023DGM7"/>